<protein>
    <submittedName>
        <fullName evidence="1">Uncharacterized protein</fullName>
    </submittedName>
</protein>
<sequence>MYGTDEVGTIYLLKESCNNSTSSHAIVEKHRKLSECLQLLEIRVQGCKRRPLTTGSCDQPSHYSTR</sequence>
<evidence type="ECO:0000313" key="1">
    <source>
        <dbReference type="EMBL" id="CAK9861797.1"/>
    </source>
</evidence>
<name>A0ABP1AHB1_9BRYO</name>
<organism evidence="1 2">
    <name type="scientific">Sphagnum jensenii</name>
    <dbReference type="NCBI Taxonomy" id="128206"/>
    <lineage>
        <taxon>Eukaryota</taxon>
        <taxon>Viridiplantae</taxon>
        <taxon>Streptophyta</taxon>
        <taxon>Embryophyta</taxon>
        <taxon>Bryophyta</taxon>
        <taxon>Sphagnophytina</taxon>
        <taxon>Sphagnopsida</taxon>
        <taxon>Sphagnales</taxon>
        <taxon>Sphagnaceae</taxon>
        <taxon>Sphagnum</taxon>
    </lineage>
</organism>
<gene>
    <name evidence="1" type="ORF">CSSPJE1EN2_LOCUS4792</name>
</gene>
<proteinExistence type="predicted"/>
<evidence type="ECO:0000313" key="2">
    <source>
        <dbReference type="Proteomes" id="UP001497522"/>
    </source>
</evidence>
<accession>A0ABP1AHB1</accession>
<dbReference type="Proteomes" id="UP001497522">
    <property type="component" value="Chromosome 12"/>
</dbReference>
<reference evidence="1" key="1">
    <citation type="submission" date="2024-03" db="EMBL/GenBank/DDBJ databases">
        <authorList>
            <consortium name="ELIXIR-Norway"/>
            <consortium name="Elixir Norway"/>
        </authorList>
    </citation>
    <scope>NUCLEOTIDE SEQUENCE</scope>
</reference>
<dbReference type="EMBL" id="OZ023713">
    <property type="protein sequence ID" value="CAK9861797.1"/>
    <property type="molecule type" value="Genomic_DNA"/>
</dbReference>
<keyword evidence="2" id="KW-1185">Reference proteome</keyword>